<evidence type="ECO:0000256" key="4">
    <source>
        <dbReference type="ARBA" id="ARBA00022692"/>
    </source>
</evidence>
<evidence type="ECO:0000256" key="12">
    <source>
        <dbReference type="RuleBase" id="RU364031"/>
    </source>
</evidence>
<evidence type="ECO:0000256" key="5">
    <source>
        <dbReference type="ARBA" id="ARBA00022792"/>
    </source>
</evidence>
<keyword evidence="8 12" id="KW-0496">Mitochondrion</keyword>
<dbReference type="EMBL" id="JAAQHG020000001">
    <property type="protein sequence ID" value="KAL1591176.1"/>
    <property type="molecule type" value="Genomic_DNA"/>
</dbReference>
<dbReference type="PANTHER" id="PTHR13337">
    <property type="entry name" value="SUCCINATE DEHYDROGENASE"/>
    <property type="match status" value="1"/>
</dbReference>
<comment type="subcellular location">
    <subcellularLocation>
        <location evidence="1 12">Mitochondrion inner membrane</location>
        <topology evidence="1 12">Multi-pass membrane protein</topology>
    </subcellularLocation>
</comment>
<keyword evidence="5 12" id="KW-0999">Mitochondrion inner membrane</keyword>
<dbReference type="GO" id="GO:0006121">
    <property type="term" value="P:mitochondrial electron transport, succinate to ubiquinone"/>
    <property type="evidence" value="ECO:0007669"/>
    <property type="project" value="TreeGrafter"/>
</dbReference>
<dbReference type="Gene3D" id="1.20.1300.10">
    <property type="entry name" value="Fumarate reductase/succinate dehydrogenase, transmembrane subunit"/>
    <property type="match status" value="1"/>
</dbReference>
<evidence type="ECO:0000256" key="1">
    <source>
        <dbReference type="ARBA" id="ARBA00004448"/>
    </source>
</evidence>
<feature type="transmembrane region" description="Helical" evidence="12">
    <location>
        <begin position="147"/>
        <end position="164"/>
    </location>
</feature>
<dbReference type="GO" id="GO:0046872">
    <property type="term" value="F:metal ion binding"/>
    <property type="evidence" value="ECO:0007669"/>
    <property type="project" value="UniProtKB-KW"/>
</dbReference>
<evidence type="ECO:0000256" key="2">
    <source>
        <dbReference type="ARBA" id="ARBA00007294"/>
    </source>
</evidence>
<dbReference type="InterPro" id="IPR007992">
    <property type="entry name" value="CybS"/>
</dbReference>
<keyword evidence="14" id="KW-1185">Reference proteome</keyword>
<keyword evidence="9 12" id="KW-0472">Membrane</keyword>
<proteinExistence type="inferred from homology"/>
<keyword evidence="7 12" id="KW-1133">Transmembrane helix</keyword>
<keyword evidence="11" id="KW-0479">Metal-binding</keyword>
<dbReference type="AlphaFoldDB" id="A0AB34L640"/>
<reference evidence="13 14" key="1">
    <citation type="journal article" date="2020" name="Microbiol. Resour. Announc.">
        <title>Draft Genome Sequence of a Cladosporium Species Isolated from the Mesophotic Ascidian Didemnum maculosum.</title>
        <authorList>
            <person name="Gioti A."/>
            <person name="Siaperas R."/>
            <person name="Nikolaivits E."/>
            <person name="Le Goff G."/>
            <person name="Ouazzani J."/>
            <person name="Kotoulas G."/>
            <person name="Topakas E."/>
        </authorList>
    </citation>
    <scope>NUCLEOTIDE SEQUENCE [LARGE SCALE GENOMIC DNA]</scope>
    <source>
        <strain evidence="13 14">TM138-S3</strain>
    </source>
</reference>
<evidence type="ECO:0000256" key="8">
    <source>
        <dbReference type="ARBA" id="ARBA00023128"/>
    </source>
</evidence>
<sequence>MAASLRPTLMRQALAAPAQRTLTSAVLPAFRVQRSQPILKAIPRATFQTSAARQILPPLPQVIKGGVNDPVPTPAPHPAHGSYHWSFERAVSIALVPLTAIPFAAGAAVPMVDAGLISLLVLHSYMGFQSCITDYFPTWRVSVVRKVADWLNFLAIFVVGWGWYEFETNDVGLTEAIKRVWKA</sequence>
<dbReference type="RefSeq" id="XP_069234281.1">
    <property type="nucleotide sequence ID" value="XM_069368708.1"/>
</dbReference>
<keyword evidence="6 12" id="KW-0809">Transit peptide</keyword>
<dbReference type="GO" id="GO:0020037">
    <property type="term" value="F:heme binding"/>
    <property type="evidence" value="ECO:0007669"/>
    <property type="project" value="TreeGrafter"/>
</dbReference>
<evidence type="ECO:0000256" key="7">
    <source>
        <dbReference type="ARBA" id="ARBA00022989"/>
    </source>
</evidence>
<comment type="caution">
    <text evidence="13">The sequence shown here is derived from an EMBL/GenBank/DDBJ whole genome shotgun (WGS) entry which is preliminary data.</text>
</comment>
<dbReference type="Proteomes" id="UP000803884">
    <property type="component" value="Unassembled WGS sequence"/>
</dbReference>
<comment type="similarity">
    <text evidence="2 12">Belongs to the CybS family.</text>
</comment>
<protein>
    <recommendedName>
        <fullName evidence="12">Succinate dehydrogenase [ubiquinone] cytochrome b small subunit</fullName>
    </recommendedName>
</protein>
<feature type="binding site" description="axial binding residue" evidence="11">
    <location>
        <position position="123"/>
    </location>
    <ligand>
        <name>heme b</name>
        <dbReference type="ChEBI" id="CHEBI:60344"/>
        <note>ligand shared with SDHC</note>
    </ligand>
    <ligandPart>
        <name>Fe</name>
        <dbReference type="ChEBI" id="CHEBI:18248"/>
    </ligandPart>
</feature>
<evidence type="ECO:0000256" key="10">
    <source>
        <dbReference type="PIRSR" id="PIRSR607992-1"/>
    </source>
</evidence>
<evidence type="ECO:0000256" key="6">
    <source>
        <dbReference type="ARBA" id="ARBA00022946"/>
    </source>
</evidence>
<organism evidence="13 14">
    <name type="scientific">Cladosporium halotolerans</name>
    <dbReference type="NCBI Taxonomy" id="1052096"/>
    <lineage>
        <taxon>Eukaryota</taxon>
        <taxon>Fungi</taxon>
        <taxon>Dikarya</taxon>
        <taxon>Ascomycota</taxon>
        <taxon>Pezizomycotina</taxon>
        <taxon>Dothideomycetes</taxon>
        <taxon>Dothideomycetidae</taxon>
        <taxon>Cladosporiales</taxon>
        <taxon>Cladosporiaceae</taxon>
        <taxon>Cladosporium</taxon>
    </lineage>
</organism>
<keyword evidence="3" id="KW-0813">Transport</keyword>
<accession>A0AB34L640</accession>
<dbReference type="GeneID" id="96001546"/>
<dbReference type="GO" id="GO:0005743">
    <property type="term" value="C:mitochondrial inner membrane"/>
    <property type="evidence" value="ECO:0007669"/>
    <property type="project" value="UniProtKB-SubCell"/>
</dbReference>
<dbReference type="Pfam" id="PF05328">
    <property type="entry name" value="CybS"/>
    <property type="match status" value="1"/>
</dbReference>
<evidence type="ECO:0000256" key="11">
    <source>
        <dbReference type="PIRSR" id="PIRSR607992-2"/>
    </source>
</evidence>
<dbReference type="SUPFAM" id="SSF81343">
    <property type="entry name" value="Fumarate reductase respiratory complex transmembrane subunits"/>
    <property type="match status" value="1"/>
</dbReference>
<gene>
    <name evidence="13" type="ORF">WHR41_00102</name>
</gene>
<dbReference type="GO" id="GO:0048039">
    <property type="term" value="F:ubiquinone binding"/>
    <property type="evidence" value="ECO:0007669"/>
    <property type="project" value="TreeGrafter"/>
</dbReference>
<keyword evidence="11" id="KW-0408">Iron</keyword>
<dbReference type="PANTHER" id="PTHR13337:SF2">
    <property type="entry name" value="SUCCINATE DEHYDROGENASE [UBIQUINONE] CYTOCHROME B SMALL SUBUNIT, MITOCHONDRIAL"/>
    <property type="match status" value="1"/>
</dbReference>
<evidence type="ECO:0000256" key="3">
    <source>
        <dbReference type="ARBA" id="ARBA00022448"/>
    </source>
</evidence>
<evidence type="ECO:0000256" key="9">
    <source>
        <dbReference type="ARBA" id="ARBA00023136"/>
    </source>
</evidence>
<evidence type="ECO:0000313" key="13">
    <source>
        <dbReference type="EMBL" id="KAL1591176.1"/>
    </source>
</evidence>
<dbReference type="InterPro" id="IPR034804">
    <property type="entry name" value="SQR/QFR_C/D"/>
</dbReference>
<dbReference type="CDD" id="cd03496">
    <property type="entry name" value="SQR_TypeC_CybS"/>
    <property type="match status" value="1"/>
</dbReference>
<dbReference type="GO" id="GO:0006099">
    <property type="term" value="P:tricarboxylic acid cycle"/>
    <property type="evidence" value="ECO:0007669"/>
    <property type="project" value="TreeGrafter"/>
</dbReference>
<keyword evidence="4 12" id="KW-0812">Transmembrane</keyword>
<comment type="caution">
    <text evidence="12">Lacks conserved residue(s) required for the propagation of feature annotation.</text>
</comment>
<evidence type="ECO:0000313" key="14">
    <source>
        <dbReference type="Proteomes" id="UP000803884"/>
    </source>
</evidence>
<name>A0AB34L640_9PEZI</name>
<feature type="binding site" evidence="10">
    <location>
        <position position="135"/>
    </location>
    <ligand>
        <name>a ubiquinone</name>
        <dbReference type="ChEBI" id="CHEBI:16389"/>
        <note>ligand shared with IP/SDHB</note>
    </ligand>
</feature>